<keyword evidence="1" id="KW-0472">Membrane</keyword>
<protein>
    <submittedName>
        <fullName evidence="2">Uncharacterized protein</fullName>
    </submittedName>
</protein>
<keyword evidence="1" id="KW-0812">Transmembrane</keyword>
<sequence>MTLFEAKYYSIVFGLPAAAVLLLGHVVILFIKKRWKWWVRLVYGALGMLALSVGFVFGVVDISLGYANTSEDSTFSRGAFESWFPETEVSRFREIRYYGGGFEDSYCFFRFRFESYGDVEEIIRKQGLPEVETGCRSLRSRHSRPSWCSGEEGVDYKVFCKDWDGGGATTLWIDEEKQIVYFESFTT</sequence>
<reference evidence="2" key="1">
    <citation type="submission" date="2021-01" db="EMBL/GenBank/DDBJ databases">
        <title>Modified the classification status of verrucomicrobia.</title>
        <authorList>
            <person name="Feng X."/>
        </authorList>
    </citation>
    <scope>NUCLEOTIDE SEQUENCE</scope>
    <source>
        <strain evidence="2">KCTC 13126</strain>
    </source>
</reference>
<dbReference type="AlphaFoldDB" id="A0A934VTW4"/>
<feature type="transmembrane region" description="Helical" evidence="1">
    <location>
        <begin position="6"/>
        <end position="31"/>
    </location>
</feature>
<dbReference type="EMBL" id="JAENIL010000093">
    <property type="protein sequence ID" value="MBK1880490.1"/>
    <property type="molecule type" value="Genomic_DNA"/>
</dbReference>
<organism evidence="2 3">
    <name type="scientific">Pelagicoccus mobilis</name>
    <dbReference type="NCBI Taxonomy" id="415221"/>
    <lineage>
        <taxon>Bacteria</taxon>
        <taxon>Pseudomonadati</taxon>
        <taxon>Verrucomicrobiota</taxon>
        <taxon>Opitutia</taxon>
        <taxon>Puniceicoccales</taxon>
        <taxon>Pelagicoccaceae</taxon>
        <taxon>Pelagicoccus</taxon>
    </lineage>
</organism>
<comment type="caution">
    <text evidence="2">The sequence shown here is derived from an EMBL/GenBank/DDBJ whole genome shotgun (WGS) entry which is preliminary data.</text>
</comment>
<keyword evidence="3" id="KW-1185">Reference proteome</keyword>
<evidence type="ECO:0000256" key="1">
    <source>
        <dbReference type="SAM" id="Phobius"/>
    </source>
</evidence>
<evidence type="ECO:0000313" key="3">
    <source>
        <dbReference type="Proteomes" id="UP000617628"/>
    </source>
</evidence>
<accession>A0A934VTW4</accession>
<dbReference type="Proteomes" id="UP000617628">
    <property type="component" value="Unassembled WGS sequence"/>
</dbReference>
<evidence type="ECO:0000313" key="2">
    <source>
        <dbReference type="EMBL" id="MBK1880490.1"/>
    </source>
</evidence>
<dbReference type="RefSeq" id="WP_200359513.1">
    <property type="nucleotide sequence ID" value="NZ_JAENIL010000093.1"/>
</dbReference>
<feature type="transmembrane region" description="Helical" evidence="1">
    <location>
        <begin position="43"/>
        <end position="67"/>
    </location>
</feature>
<proteinExistence type="predicted"/>
<name>A0A934VTW4_9BACT</name>
<gene>
    <name evidence="2" type="ORF">JIN87_26625</name>
</gene>
<keyword evidence="1" id="KW-1133">Transmembrane helix</keyword>